<dbReference type="AlphaFoldDB" id="A0A1R1YKU5"/>
<reference evidence="3" key="1">
    <citation type="submission" date="2017-01" db="EMBL/GenBank/DDBJ databases">
        <authorList>
            <person name="Wang Y."/>
            <person name="White M."/>
            <person name="Kvist S."/>
            <person name="Moncalvo J.-M."/>
        </authorList>
    </citation>
    <scope>NUCLEOTIDE SEQUENCE [LARGE SCALE GENOMIC DNA]</scope>
    <source>
        <strain evidence="3">ID-206-W2</strain>
    </source>
</reference>
<feature type="region of interest" description="Disordered" evidence="1">
    <location>
        <begin position="149"/>
        <end position="172"/>
    </location>
</feature>
<feature type="region of interest" description="Disordered" evidence="1">
    <location>
        <begin position="518"/>
        <end position="537"/>
    </location>
</feature>
<dbReference type="EMBL" id="LSSM01000993">
    <property type="protein sequence ID" value="OMJ27490.1"/>
    <property type="molecule type" value="Genomic_DNA"/>
</dbReference>
<evidence type="ECO:0000313" key="3">
    <source>
        <dbReference type="Proteomes" id="UP000187429"/>
    </source>
</evidence>
<comment type="caution">
    <text evidence="2">The sequence shown here is derived from an EMBL/GenBank/DDBJ whole genome shotgun (WGS) entry which is preliminary data.</text>
</comment>
<dbReference type="OrthoDB" id="5600412at2759"/>
<name>A0A1R1YKU5_9FUNG</name>
<evidence type="ECO:0000313" key="2">
    <source>
        <dbReference type="EMBL" id="OMJ27490.1"/>
    </source>
</evidence>
<feature type="compositionally biased region" description="Basic and acidic residues" evidence="1">
    <location>
        <begin position="156"/>
        <end position="172"/>
    </location>
</feature>
<protein>
    <submittedName>
        <fullName evidence="2">Uncharacterized protein</fullName>
    </submittedName>
</protein>
<sequence length="622" mass="71473">MRRISRSLKRARSVLFRARTEDSYSPSSSIFSHNKLNSESIQIPNPSNIPQTEFTINIIDEEEYEKSVCINVKDFSSENRPSTIHADSNKDFYGFRFPEKELSLENNKFKNSNITKCQIYEPNSYKAFNENSQKQIDNNADTPHLSILLDGNNPSKKCENDNSRYKQNDSSDIYNRPKGESFLKKVKKRISRTSKSSFFLNKDDFCNQKSVENDTSCDQSLFELSENPSQNREFYDFSLETNKTRIDSGVCKINRSRSEEYLDNICISQYDFDDSIRASTIECDQISLIINAKSDIGIFPRQNKPIKYKSYTLFETYKELMVNKIIYSSINDIDHENGNPYSVFGECRPEYNPSLSENTFKKILLKEKNNTTTDFTNGYSQNDSILYPSGNIPALIVTDNQETKGMDAEYGEFSNCFLPKVSNSKSMVLSSLIAHPKRSSFHIESLYQMKKSRSEPVSLDDENERYYNSPKIRTSINEIGADKREDCTTKALNDTKFNKIKRSISFIFLKTSTGKSNRDDAINESNGIESNAEKSTNNKEDEMLPFIYLQMDKKSFIEMVESMKVVKDSIDRLKAEFSSDDNNSSDIVHDLESFSLREDTNENASTGSTNKESAFWLTAENF</sequence>
<feature type="compositionally biased region" description="Polar residues" evidence="1">
    <location>
        <begin position="523"/>
        <end position="535"/>
    </location>
</feature>
<evidence type="ECO:0000256" key="1">
    <source>
        <dbReference type="SAM" id="MobiDB-lite"/>
    </source>
</evidence>
<gene>
    <name evidence="2" type="ORF">AYI69_g3071</name>
</gene>
<accession>A0A1R1YKU5</accession>
<dbReference type="Proteomes" id="UP000187429">
    <property type="component" value="Unassembled WGS sequence"/>
</dbReference>
<feature type="non-terminal residue" evidence="2">
    <location>
        <position position="622"/>
    </location>
</feature>
<keyword evidence="3" id="KW-1185">Reference proteome</keyword>
<organism evidence="2 3">
    <name type="scientific">Smittium culicis</name>
    <dbReference type="NCBI Taxonomy" id="133412"/>
    <lineage>
        <taxon>Eukaryota</taxon>
        <taxon>Fungi</taxon>
        <taxon>Fungi incertae sedis</taxon>
        <taxon>Zoopagomycota</taxon>
        <taxon>Kickxellomycotina</taxon>
        <taxon>Harpellomycetes</taxon>
        <taxon>Harpellales</taxon>
        <taxon>Legeriomycetaceae</taxon>
        <taxon>Smittium</taxon>
    </lineage>
</organism>
<proteinExistence type="predicted"/>